<protein>
    <submittedName>
        <fullName evidence="2">Uncharacterized protein</fullName>
    </submittedName>
</protein>
<name>A0A975DEP3_9GAMM</name>
<accession>A0A975DEP3</accession>
<feature type="transmembrane region" description="Helical" evidence="1">
    <location>
        <begin position="167"/>
        <end position="187"/>
    </location>
</feature>
<reference evidence="2" key="1">
    <citation type="submission" date="2021-03" db="EMBL/GenBank/DDBJ databases">
        <title>Complete Genome of Pseudoalteromonas xiamenensis STKMTI.2, a new potential marine bacterium producing anti-Vibrio compounds.</title>
        <authorList>
            <person name="Handayani D.P."/>
            <person name="Isnansetyo A."/>
            <person name="Istiqomah I."/>
            <person name="Jumina J."/>
        </authorList>
    </citation>
    <scope>NUCLEOTIDE SEQUENCE</scope>
    <source>
        <strain evidence="2">STKMTI.2</strain>
    </source>
</reference>
<feature type="transmembrane region" description="Helical" evidence="1">
    <location>
        <begin position="64"/>
        <end position="86"/>
    </location>
</feature>
<keyword evidence="1" id="KW-1133">Transmembrane helix</keyword>
<dbReference type="RefSeq" id="WP_208841977.1">
    <property type="nucleotide sequence ID" value="NZ_CP072133.1"/>
</dbReference>
<keyword evidence="3" id="KW-1185">Reference proteome</keyword>
<dbReference type="Proteomes" id="UP000664904">
    <property type="component" value="Chromosome"/>
</dbReference>
<evidence type="ECO:0000256" key="1">
    <source>
        <dbReference type="SAM" id="Phobius"/>
    </source>
</evidence>
<dbReference type="EMBL" id="CP072133">
    <property type="protein sequence ID" value="QTH70382.1"/>
    <property type="molecule type" value="Genomic_DNA"/>
</dbReference>
<sequence length="284" mass="33311">MRNVHTTINRYYRVFESYEGVFSPKSLLLWAVMVSSLLSITSIFWLAGFIQIEKYIQIEKVSSAVKMACFLFFCVLAFFCWLKVLLKKDNFARRRAQMELQTNEEKLWKLEEMWLRRYLPYKPSEYLSLAEDIDKSLSLREKYASSDKINARKVMEHIFANESKARVLAMFLMLCASTVALSINGGATIETVFSFYDNTTRKELATIFLIFTFMSYAFYVELKIITAYLAMLIERGFERFDGKSAFSKRKAKIFINVLVRYFAFEKPRERVELDSKQSIVNKAV</sequence>
<keyword evidence="1" id="KW-0472">Membrane</keyword>
<keyword evidence="1" id="KW-0812">Transmembrane</keyword>
<feature type="transmembrane region" description="Helical" evidence="1">
    <location>
        <begin position="27"/>
        <end position="52"/>
    </location>
</feature>
<feature type="transmembrane region" description="Helical" evidence="1">
    <location>
        <begin position="207"/>
        <end position="233"/>
    </location>
</feature>
<evidence type="ECO:0000313" key="3">
    <source>
        <dbReference type="Proteomes" id="UP000664904"/>
    </source>
</evidence>
<organism evidence="2 3">
    <name type="scientific">Pseudoalteromonas xiamenensis</name>
    <dbReference type="NCBI Taxonomy" id="882626"/>
    <lineage>
        <taxon>Bacteria</taxon>
        <taxon>Pseudomonadati</taxon>
        <taxon>Pseudomonadota</taxon>
        <taxon>Gammaproteobacteria</taxon>
        <taxon>Alteromonadales</taxon>
        <taxon>Pseudoalteromonadaceae</taxon>
        <taxon>Pseudoalteromonas</taxon>
    </lineage>
</organism>
<dbReference type="AlphaFoldDB" id="A0A975DEP3"/>
<dbReference type="KEGG" id="pxi:J5O05_10170"/>
<gene>
    <name evidence="2" type="ORF">J5O05_10170</name>
</gene>
<proteinExistence type="predicted"/>
<evidence type="ECO:0000313" key="2">
    <source>
        <dbReference type="EMBL" id="QTH70382.1"/>
    </source>
</evidence>